<name>A0A9E2KN00_9GAMM</name>
<dbReference type="EMBL" id="JAHLFG010000028">
    <property type="protein sequence ID" value="MBU3826350.1"/>
    <property type="molecule type" value="Genomic_DNA"/>
</dbReference>
<dbReference type="GO" id="GO:0043213">
    <property type="term" value="P:bacteriocin transport"/>
    <property type="evidence" value="ECO:0007669"/>
    <property type="project" value="InterPro"/>
</dbReference>
<feature type="region of interest" description="Disordered" evidence="1">
    <location>
        <begin position="50"/>
        <end position="74"/>
    </location>
</feature>
<proteinExistence type="predicted"/>
<reference evidence="2" key="1">
    <citation type="journal article" date="2021" name="PeerJ">
        <title>Extensive microbial diversity within the chicken gut microbiome revealed by metagenomics and culture.</title>
        <authorList>
            <person name="Gilroy R."/>
            <person name="Ravi A."/>
            <person name="Getino M."/>
            <person name="Pursley I."/>
            <person name="Horton D.L."/>
            <person name="Alikhan N.F."/>
            <person name="Baker D."/>
            <person name="Gharbi K."/>
            <person name="Hall N."/>
            <person name="Watson M."/>
            <person name="Adriaenssens E.M."/>
            <person name="Foster-Nyarko E."/>
            <person name="Jarju S."/>
            <person name="Secka A."/>
            <person name="Antonio M."/>
            <person name="Oren A."/>
            <person name="Chaudhuri R.R."/>
            <person name="La Ragione R."/>
            <person name="Hildebrand F."/>
            <person name="Pallen M.J."/>
        </authorList>
    </citation>
    <scope>NUCLEOTIDE SEQUENCE</scope>
    <source>
        <strain evidence="2">687</strain>
    </source>
</reference>
<comment type="caution">
    <text evidence="2">The sequence shown here is derived from an EMBL/GenBank/DDBJ whole genome shotgun (WGS) entry which is preliminary data.</text>
</comment>
<evidence type="ECO:0000313" key="3">
    <source>
        <dbReference type="Proteomes" id="UP000824150"/>
    </source>
</evidence>
<dbReference type="Gene3D" id="3.30.1150.10">
    <property type="match status" value="1"/>
</dbReference>
<dbReference type="NCBIfam" id="TIGR02794">
    <property type="entry name" value="tolA_full"/>
    <property type="match status" value="1"/>
</dbReference>
<evidence type="ECO:0000256" key="1">
    <source>
        <dbReference type="SAM" id="MobiDB-lite"/>
    </source>
</evidence>
<dbReference type="GO" id="GO:0016020">
    <property type="term" value="C:membrane"/>
    <property type="evidence" value="ECO:0007669"/>
    <property type="project" value="InterPro"/>
</dbReference>
<organism evidence="2 3">
    <name type="scientific">Candidatus Anaerobiospirillum merdipullorum</name>
    <dbReference type="NCBI Taxonomy" id="2838450"/>
    <lineage>
        <taxon>Bacteria</taxon>
        <taxon>Pseudomonadati</taxon>
        <taxon>Pseudomonadota</taxon>
        <taxon>Gammaproteobacteria</taxon>
        <taxon>Aeromonadales</taxon>
        <taxon>Succinivibrionaceae</taxon>
        <taxon>Anaerobiospirillum</taxon>
    </lineage>
</organism>
<evidence type="ECO:0000313" key="2">
    <source>
        <dbReference type="EMBL" id="MBU3826350.1"/>
    </source>
</evidence>
<protein>
    <submittedName>
        <fullName evidence="2">Cell envelope integrity protein TolA</fullName>
    </submittedName>
</protein>
<dbReference type="SUPFAM" id="SSF74653">
    <property type="entry name" value="TolA/TonB C-terminal domain"/>
    <property type="match status" value="1"/>
</dbReference>
<dbReference type="GO" id="GO:0019534">
    <property type="term" value="F:toxin transmembrane transporter activity"/>
    <property type="evidence" value="ECO:0007669"/>
    <property type="project" value="InterPro"/>
</dbReference>
<accession>A0A9E2KN00</accession>
<dbReference type="Pfam" id="PF06519">
    <property type="entry name" value="TolA"/>
    <property type="match status" value="1"/>
</dbReference>
<sequence length="338" mass="36039">MKINTTMAFAVALGLHLVLLGLLVVNVSLDKPERPADDAGSIMHAVMISTPPAKGSEQGKATPIKTPEPPKVDVAQAQREEQLKQAQQELQAKVEQQKAQEAKRQAALALKKKQEAERKAKLEAEQKAKAEAERKAKAEAERKAKLEAEKKAKAEAERKAKLEAEKKVKAEAERKAKAEAEKKAKAEAERKAKEEAAKKAKAEAERKAKEEAARLAKEQAAKQAAEAAKLEEELLGTADGVAGGSGLGGGAGLASEYGAKVQQLIEQNWRIDPSMNGKQVVVTLSVDAQGMISGEKCSGDEAVCASALSTLHLIGMLPRPPAKCPDCNSIVITMTPKI</sequence>
<gene>
    <name evidence="2" type="primary">tolA</name>
    <name evidence="2" type="ORF">IAA31_02515</name>
</gene>
<dbReference type="Proteomes" id="UP000824150">
    <property type="component" value="Unassembled WGS sequence"/>
</dbReference>
<dbReference type="InterPro" id="IPR014161">
    <property type="entry name" value="Tol-Pal_TolA"/>
</dbReference>
<reference evidence="2" key="2">
    <citation type="submission" date="2021-04" db="EMBL/GenBank/DDBJ databases">
        <authorList>
            <person name="Gilroy R."/>
        </authorList>
    </citation>
    <scope>NUCLEOTIDE SEQUENCE</scope>
    <source>
        <strain evidence="2">687</strain>
    </source>
</reference>
<dbReference type="AlphaFoldDB" id="A0A9E2KN00"/>
<feature type="region of interest" description="Disordered" evidence="1">
    <location>
        <begin position="150"/>
        <end position="213"/>
    </location>
</feature>